<proteinExistence type="inferred from homology"/>
<dbReference type="InterPro" id="IPR036603">
    <property type="entry name" value="RBP11-like"/>
</dbReference>
<keyword evidence="1" id="KW-0240">DNA-directed RNA polymerase</keyword>
<dbReference type="SUPFAM" id="SSF55257">
    <property type="entry name" value="RBP11-like subunits of RNA polymerase"/>
    <property type="match status" value="1"/>
</dbReference>
<dbReference type="InterPro" id="IPR022842">
    <property type="entry name" value="RNAP_Rpo3/Rpb3/RPAC1"/>
</dbReference>
<feature type="region of interest" description="Disordered" evidence="4">
    <location>
        <begin position="329"/>
        <end position="349"/>
    </location>
</feature>
<dbReference type="PROSITE" id="PS00446">
    <property type="entry name" value="RNA_POL_D_30KD"/>
    <property type="match status" value="1"/>
</dbReference>
<dbReference type="Proteomes" id="UP000245783">
    <property type="component" value="Unassembled WGS sequence"/>
</dbReference>
<dbReference type="Gene3D" id="2.170.120.12">
    <property type="entry name" value="DNA-directed RNA polymerase, insert domain"/>
    <property type="match status" value="1"/>
</dbReference>
<dbReference type="SMART" id="SM00662">
    <property type="entry name" value="RPOLD"/>
    <property type="match status" value="1"/>
</dbReference>
<dbReference type="EMBL" id="KZ819412">
    <property type="protein sequence ID" value="PWN40604.1"/>
    <property type="molecule type" value="Genomic_DNA"/>
</dbReference>
<dbReference type="GO" id="GO:0003677">
    <property type="term" value="F:DNA binding"/>
    <property type="evidence" value="ECO:0007669"/>
    <property type="project" value="InterPro"/>
</dbReference>
<feature type="compositionally biased region" description="Low complexity" evidence="4">
    <location>
        <begin position="334"/>
        <end position="345"/>
    </location>
</feature>
<dbReference type="RefSeq" id="XP_025367764.1">
    <property type="nucleotide sequence ID" value="XM_025511002.1"/>
</dbReference>
<dbReference type="GO" id="GO:0006366">
    <property type="term" value="P:transcription by RNA polymerase II"/>
    <property type="evidence" value="ECO:0007669"/>
    <property type="project" value="TreeGrafter"/>
</dbReference>
<gene>
    <name evidence="6" type="ORF">IE81DRAFT_215459</name>
</gene>
<comment type="similarity">
    <text evidence="3">Belongs to the archaeal Rpo3/eukaryotic RPB3 RNA polymerase subunit family.</text>
</comment>
<dbReference type="InterPro" id="IPR011262">
    <property type="entry name" value="DNA-dir_RNA_pol_insert"/>
</dbReference>
<dbReference type="GO" id="GO:0003899">
    <property type="term" value="F:DNA-directed RNA polymerase activity"/>
    <property type="evidence" value="ECO:0007669"/>
    <property type="project" value="InterPro"/>
</dbReference>
<evidence type="ECO:0000256" key="1">
    <source>
        <dbReference type="ARBA" id="ARBA00022478"/>
    </source>
</evidence>
<protein>
    <submittedName>
        <fullName evidence="6">Insert subdomain of RNA polymerase alpha subunit</fullName>
    </submittedName>
</protein>
<dbReference type="InterPro" id="IPR001514">
    <property type="entry name" value="DNA-dir_RNA_pol_30-40kDasu_CS"/>
</dbReference>
<keyword evidence="2" id="KW-0804">Transcription</keyword>
<dbReference type="Pfam" id="PF01000">
    <property type="entry name" value="RNA_pol_A_bac"/>
    <property type="match status" value="1"/>
</dbReference>
<dbReference type="GO" id="GO:0005665">
    <property type="term" value="C:RNA polymerase II, core complex"/>
    <property type="evidence" value="ECO:0007669"/>
    <property type="project" value="TreeGrafter"/>
</dbReference>
<dbReference type="CDD" id="cd07031">
    <property type="entry name" value="RNAP_II_RPB3"/>
    <property type="match status" value="1"/>
</dbReference>
<sequence>MSQYQSQYAPLRTGFLAPPGQARPRVTISRYAKDQINFVLDGVDLSFANALRRTMIADIPTCAIDMVEIQENTTALPDEMLAHRLGMVPLISTDAMRSLVEQRDCACEEGCSKCSIELTLKARATSNMRASDSMQVTSKDLIRSPGLGQGGLGGPTDDINPYEEPTPEVANRASNFGCPVGYNDASSDGIILVKLKANQEIRARLVARKGFAKEHAKWSPVSAIGFEYDPHNVLRHTSLWHERDALAEWPLSENAKDEEPPARDVEGRVTESFDFRAKPGRFYFDVETVGSMSPEEVVETALNILELRTAQIIQELTTGEVGQGMNGFGEHEQQQQQQQGMENGDGAMGMNGAAGGYGAMSNGSNNGGGNAYVGQNGASTAGHAYAAGGGGGMNGGSAAGGEYAY</sequence>
<evidence type="ECO:0000259" key="5">
    <source>
        <dbReference type="SMART" id="SM00662"/>
    </source>
</evidence>
<dbReference type="OrthoDB" id="270173at2759"/>
<dbReference type="InParanoid" id="A0A316VTS8"/>
<evidence type="ECO:0000256" key="3">
    <source>
        <dbReference type="ARBA" id="ARBA00025804"/>
    </source>
</evidence>
<reference evidence="6 7" key="1">
    <citation type="journal article" date="2018" name="Mol. Biol. Evol.">
        <title>Broad Genomic Sampling Reveals a Smut Pathogenic Ancestry of the Fungal Clade Ustilaginomycotina.</title>
        <authorList>
            <person name="Kijpornyongpan T."/>
            <person name="Mondo S.J."/>
            <person name="Barry K."/>
            <person name="Sandor L."/>
            <person name="Lee J."/>
            <person name="Lipzen A."/>
            <person name="Pangilinan J."/>
            <person name="LaButti K."/>
            <person name="Hainaut M."/>
            <person name="Henrissat B."/>
            <person name="Grigoriev I.V."/>
            <person name="Spatafora J.W."/>
            <person name="Aime M.C."/>
        </authorList>
    </citation>
    <scope>NUCLEOTIDE SEQUENCE [LARGE SCALE GENOMIC DNA]</scope>
    <source>
        <strain evidence="6 7">MCA 4658</strain>
    </source>
</reference>
<evidence type="ECO:0000256" key="2">
    <source>
        <dbReference type="ARBA" id="ARBA00023163"/>
    </source>
</evidence>
<name>A0A316VTS8_9BASI</name>
<dbReference type="HAMAP" id="MF_00320">
    <property type="entry name" value="RNApol_arch_Rpo3"/>
    <property type="match status" value="1"/>
</dbReference>
<accession>A0A316VTS8</accession>
<evidence type="ECO:0000313" key="6">
    <source>
        <dbReference type="EMBL" id="PWN40604.1"/>
    </source>
</evidence>
<dbReference type="FunCoup" id="A0A316VTS8">
    <property type="interactions" value="500"/>
</dbReference>
<dbReference type="SUPFAM" id="SSF56553">
    <property type="entry name" value="Insert subdomain of RNA polymerase alpha subunit"/>
    <property type="match status" value="1"/>
</dbReference>
<evidence type="ECO:0000256" key="4">
    <source>
        <dbReference type="SAM" id="MobiDB-lite"/>
    </source>
</evidence>
<organism evidence="6 7">
    <name type="scientific">Ceraceosorus guamensis</name>
    <dbReference type="NCBI Taxonomy" id="1522189"/>
    <lineage>
        <taxon>Eukaryota</taxon>
        <taxon>Fungi</taxon>
        <taxon>Dikarya</taxon>
        <taxon>Basidiomycota</taxon>
        <taxon>Ustilaginomycotina</taxon>
        <taxon>Exobasidiomycetes</taxon>
        <taxon>Ceraceosorales</taxon>
        <taxon>Ceraceosoraceae</taxon>
        <taxon>Ceraceosorus</taxon>
    </lineage>
</organism>
<dbReference type="PANTHER" id="PTHR11800">
    <property type="entry name" value="DNA-DIRECTED RNA POLYMERASE"/>
    <property type="match status" value="1"/>
</dbReference>
<dbReference type="GeneID" id="37032872"/>
<dbReference type="Gene3D" id="3.30.1360.10">
    <property type="entry name" value="RNA polymerase, RBP11-like subunit"/>
    <property type="match status" value="1"/>
</dbReference>
<dbReference type="InterPro" id="IPR011263">
    <property type="entry name" value="DNA-dir_RNA_pol_RpoA/D/Rpb3"/>
</dbReference>
<dbReference type="Pfam" id="PF01193">
    <property type="entry name" value="RNA_pol_L"/>
    <property type="match status" value="1"/>
</dbReference>
<dbReference type="AlphaFoldDB" id="A0A316VTS8"/>
<dbReference type="InterPro" id="IPR036643">
    <property type="entry name" value="RNApol_insert_sf"/>
</dbReference>
<dbReference type="STRING" id="1522189.A0A316VTS8"/>
<keyword evidence="7" id="KW-1185">Reference proteome</keyword>
<dbReference type="InterPro" id="IPR050518">
    <property type="entry name" value="Rpo3/RPB3_RNA_Pol_subunit"/>
</dbReference>
<evidence type="ECO:0000313" key="7">
    <source>
        <dbReference type="Proteomes" id="UP000245783"/>
    </source>
</evidence>
<feature type="domain" description="DNA-directed RNA polymerase RpoA/D/Rpb3-type" evidence="5">
    <location>
        <begin position="35"/>
        <end position="315"/>
    </location>
</feature>
<dbReference type="PANTHER" id="PTHR11800:SF2">
    <property type="entry name" value="DNA-DIRECTED RNA POLYMERASE II SUBUNIT RPB3"/>
    <property type="match status" value="1"/>
</dbReference>
<dbReference type="GO" id="GO:0046983">
    <property type="term" value="F:protein dimerization activity"/>
    <property type="evidence" value="ECO:0007669"/>
    <property type="project" value="InterPro"/>
</dbReference>